<protein>
    <submittedName>
        <fullName evidence="2">ASCH domain-containing protein</fullName>
    </submittedName>
</protein>
<dbReference type="SUPFAM" id="SSF88697">
    <property type="entry name" value="PUA domain-like"/>
    <property type="match status" value="1"/>
</dbReference>
<dbReference type="SMART" id="SM01022">
    <property type="entry name" value="ASCH"/>
    <property type="match status" value="1"/>
</dbReference>
<dbReference type="CDD" id="cd06553">
    <property type="entry name" value="ASCH_Ef3133_like"/>
    <property type="match status" value="1"/>
</dbReference>
<evidence type="ECO:0000259" key="1">
    <source>
        <dbReference type="SMART" id="SM01022"/>
    </source>
</evidence>
<sequence length="135" mass="15073">MAAAIDVEGLDSFAFGDGPELADELLALVLSGKKTATCWAAVEGPKGTEVGKRWLVKDGAGRPRCVTETVELTQRRFGEVDAAFAFEEGEDDRSLASWRREHELYFRRNDQFAPDMLLYCERFRLVQILDGGDAR</sequence>
<dbReference type="RefSeq" id="WP_377280361.1">
    <property type="nucleotide sequence ID" value="NZ_JBHRSI010000001.1"/>
</dbReference>
<dbReference type="PANTHER" id="PTHR39203">
    <property type="entry name" value="CYTOPLASMIC PROTEIN-RELATED"/>
    <property type="match status" value="1"/>
</dbReference>
<keyword evidence="3" id="KW-1185">Reference proteome</keyword>
<organism evidence="2 3">
    <name type="scientific">Phenylobacterium terrae</name>
    <dbReference type="NCBI Taxonomy" id="2665495"/>
    <lineage>
        <taxon>Bacteria</taxon>
        <taxon>Pseudomonadati</taxon>
        <taxon>Pseudomonadota</taxon>
        <taxon>Alphaproteobacteria</taxon>
        <taxon>Caulobacterales</taxon>
        <taxon>Caulobacteraceae</taxon>
        <taxon>Phenylobacterium</taxon>
    </lineage>
</organism>
<dbReference type="PIRSF" id="PIRSF021320">
    <property type="entry name" value="DUF984"/>
    <property type="match status" value="1"/>
</dbReference>
<feature type="domain" description="ASCH" evidence="1">
    <location>
        <begin position="13"/>
        <end position="127"/>
    </location>
</feature>
<reference evidence="3" key="1">
    <citation type="journal article" date="2019" name="Int. J. Syst. Evol. Microbiol.">
        <title>The Global Catalogue of Microorganisms (GCM) 10K type strain sequencing project: providing services to taxonomists for standard genome sequencing and annotation.</title>
        <authorList>
            <consortium name="The Broad Institute Genomics Platform"/>
            <consortium name="The Broad Institute Genome Sequencing Center for Infectious Disease"/>
            <person name="Wu L."/>
            <person name="Ma J."/>
        </authorList>
    </citation>
    <scope>NUCLEOTIDE SEQUENCE [LARGE SCALE GENOMIC DNA]</scope>
    <source>
        <strain evidence="3">DFY28</strain>
    </source>
</reference>
<proteinExistence type="predicted"/>
<dbReference type="InterPro" id="IPR007374">
    <property type="entry name" value="ASCH_domain"/>
</dbReference>
<gene>
    <name evidence="2" type="ORF">ACFSC0_04210</name>
</gene>
<name>A0ABW4MYL1_9CAUL</name>
<evidence type="ECO:0000313" key="2">
    <source>
        <dbReference type="EMBL" id="MFD1782588.1"/>
    </source>
</evidence>
<dbReference type="EMBL" id="JBHUEY010000001">
    <property type="protein sequence ID" value="MFD1782588.1"/>
    <property type="molecule type" value="Genomic_DNA"/>
</dbReference>
<dbReference type="Gene3D" id="3.10.400.10">
    <property type="entry name" value="Sulfate adenylyltransferase"/>
    <property type="match status" value="1"/>
</dbReference>
<dbReference type="InterPro" id="IPR015947">
    <property type="entry name" value="PUA-like_sf"/>
</dbReference>
<dbReference type="Proteomes" id="UP001597237">
    <property type="component" value="Unassembled WGS sequence"/>
</dbReference>
<dbReference type="PANTHER" id="PTHR39203:SF1">
    <property type="entry name" value="CYTOPLASMIC PROTEIN"/>
    <property type="match status" value="1"/>
</dbReference>
<evidence type="ECO:0000313" key="3">
    <source>
        <dbReference type="Proteomes" id="UP001597237"/>
    </source>
</evidence>
<comment type="caution">
    <text evidence="2">The sequence shown here is derived from an EMBL/GenBank/DDBJ whole genome shotgun (WGS) entry which is preliminary data.</text>
</comment>
<dbReference type="InterPro" id="IPR009326">
    <property type="entry name" value="DUF984"/>
</dbReference>
<dbReference type="Pfam" id="PF04266">
    <property type="entry name" value="ASCH"/>
    <property type="match status" value="1"/>
</dbReference>
<accession>A0ABW4MYL1</accession>